<dbReference type="EMBL" id="LNJQ01000004">
    <property type="protein sequence ID" value="KWZ39023.1"/>
    <property type="molecule type" value="Genomic_DNA"/>
</dbReference>
<feature type="compositionally biased region" description="Basic and acidic residues" evidence="1">
    <location>
        <begin position="38"/>
        <end position="52"/>
    </location>
</feature>
<protein>
    <submittedName>
        <fullName evidence="2">Uncharacterized protein</fullName>
    </submittedName>
</protein>
<evidence type="ECO:0000256" key="1">
    <source>
        <dbReference type="SAM" id="MobiDB-lite"/>
    </source>
</evidence>
<feature type="region of interest" description="Disordered" evidence="1">
    <location>
        <begin position="24"/>
        <end position="53"/>
    </location>
</feature>
<proteinExistence type="predicted"/>
<reference evidence="2 3" key="1">
    <citation type="submission" date="2015-11" db="EMBL/GenBank/DDBJ databases">
        <authorList>
            <person name="Sahl J."/>
            <person name="Wagner D."/>
            <person name="Keim P."/>
        </authorList>
    </citation>
    <scope>NUCLEOTIDE SEQUENCE [LARGE SCALE GENOMIC DNA]</scope>
    <source>
        <strain evidence="2 3">BDU18</strain>
    </source>
</reference>
<gene>
    <name evidence="2" type="ORF">WS72_30090</name>
</gene>
<name>A0ABR5T725_9BURK</name>
<feature type="compositionally biased region" description="Low complexity" evidence="1">
    <location>
        <begin position="94"/>
        <end position="111"/>
    </location>
</feature>
<evidence type="ECO:0000313" key="2">
    <source>
        <dbReference type="EMBL" id="KWZ39023.1"/>
    </source>
</evidence>
<accession>A0ABR5T725</accession>
<evidence type="ECO:0000313" key="3">
    <source>
        <dbReference type="Proteomes" id="UP000070255"/>
    </source>
</evidence>
<keyword evidence="3" id="KW-1185">Reference proteome</keyword>
<organism evidence="2 3">
    <name type="scientific">Burkholderia savannae</name>
    <dbReference type="NCBI Taxonomy" id="1637837"/>
    <lineage>
        <taxon>Bacteria</taxon>
        <taxon>Pseudomonadati</taxon>
        <taxon>Pseudomonadota</taxon>
        <taxon>Betaproteobacteria</taxon>
        <taxon>Burkholderiales</taxon>
        <taxon>Burkholderiaceae</taxon>
        <taxon>Burkholderia</taxon>
        <taxon>pseudomallei group</taxon>
    </lineage>
</organism>
<comment type="caution">
    <text evidence="2">The sequence shown here is derived from an EMBL/GenBank/DDBJ whole genome shotgun (WGS) entry which is preliminary data.</text>
</comment>
<feature type="region of interest" description="Disordered" evidence="1">
    <location>
        <begin position="94"/>
        <end position="133"/>
    </location>
</feature>
<sequence length="133" mass="13887">MRKPAFASAHAACLRYGRADRAPRPCGATHRVPPVDSVPHRNDAVPRAETRKTAKRLHIRASCDITHAACAPNAPHVVAGLECTTVASERAASFEASSRPAQLASPALQAANRSPARASADSTHAVTPPSGAR</sequence>
<dbReference type="Proteomes" id="UP000070255">
    <property type="component" value="Unassembled WGS sequence"/>
</dbReference>